<dbReference type="PANTHER" id="PTHR43852:SF3">
    <property type="entry name" value="NUCLEOTIDYLTRANSFERASE"/>
    <property type="match status" value="1"/>
</dbReference>
<dbReference type="EMBL" id="LOHZ01000022">
    <property type="protein sequence ID" value="KYO67303.1"/>
    <property type="molecule type" value="Genomic_DNA"/>
</dbReference>
<keyword evidence="3" id="KW-1185">Reference proteome</keyword>
<sequence>MKRNLSKINSQILKLNNYFKTNKNIVAVFLFGSFGTDYEQPNSDIDLAILYKNNPTLYNELEIECQLSRFFERDNIDVINLNTAPIDICHEVLYTGNLLYCSDEILLSDFKEKVFKIYGDYGITLKKFYEDLKEGLRIKYGGNR</sequence>
<dbReference type="CDD" id="cd05403">
    <property type="entry name" value="NT_KNTase_like"/>
    <property type="match status" value="1"/>
</dbReference>
<dbReference type="RefSeq" id="WP_068747758.1">
    <property type="nucleotide sequence ID" value="NZ_LOHZ01000022.1"/>
</dbReference>
<dbReference type="AlphaFoldDB" id="A0A162MTL0"/>
<reference evidence="2 3" key="1">
    <citation type="submission" date="2015-12" db="EMBL/GenBank/DDBJ databases">
        <title>Draft genome of Thermovenabulum gondwanense isolated from a red thermophilic microbial mat colonisisng an outflow channel of a bore well.</title>
        <authorList>
            <person name="Patel B.K."/>
        </authorList>
    </citation>
    <scope>NUCLEOTIDE SEQUENCE [LARGE SCALE GENOMIC DNA]</scope>
    <source>
        <strain evidence="2 3">R270</strain>
    </source>
</reference>
<dbReference type="Pfam" id="PF18765">
    <property type="entry name" value="Polbeta"/>
    <property type="match status" value="1"/>
</dbReference>
<dbReference type="Proteomes" id="UP000075737">
    <property type="component" value="Unassembled WGS sequence"/>
</dbReference>
<comment type="caution">
    <text evidence="2">The sequence shown here is derived from an EMBL/GenBank/DDBJ whole genome shotgun (WGS) entry which is preliminary data.</text>
</comment>
<dbReference type="NCBIfam" id="NF047752">
    <property type="entry name" value="MntA_antitoxin"/>
    <property type="match status" value="1"/>
</dbReference>
<dbReference type="Gene3D" id="3.30.460.10">
    <property type="entry name" value="Beta Polymerase, domain 2"/>
    <property type="match status" value="1"/>
</dbReference>
<evidence type="ECO:0000259" key="1">
    <source>
        <dbReference type="Pfam" id="PF18765"/>
    </source>
</evidence>
<feature type="domain" description="Polymerase beta nucleotidyltransferase" evidence="1">
    <location>
        <begin position="14"/>
        <end position="104"/>
    </location>
</feature>
<dbReference type="STRING" id="520767.ATZ99_05890"/>
<dbReference type="PANTHER" id="PTHR43852">
    <property type="entry name" value="NUCLEOTIDYLTRANSFERASE"/>
    <property type="match status" value="1"/>
</dbReference>
<evidence type="ECO:0000313" key="3">
    <source>
        <dbReference type="Proteomes" id="UP000075737"/>
    </source>
</evidence>
<dbReference type="InterPro" id="IPR052930">
    <property type="entry name" value="TA_antitoxin_MntA"/>
</dbReference>
<evidence type="ECO:0000313" key="2">
    <source>
        <dbReference type="EMBL" id="KYO67303.1"/>
    </source>
</evidence>
<accession>A0A162MTL0</accession>
<name>A0A162MTL0_9FIRM</name>
<dbReference type="InterPro" id="IPR043519">
    <property type="entry name" value="NT_sf"/>
</dbReference>
<dbReference type="PATRIC" id="fig|520767.4.peg.607"/>
<organism evidence="2 3">
    <name type="scientific">Thermovenabulum gondwanense</name>
    <dbReference type="NCBI Taxonomy" id="520767"/>
    <lineage>
        <taxon>Bacteria</taxon>
        <taxon>Bacillati</taxon>
        <taxon>Bacillota</taxon>
        <taxon>Clostridia</taxon>
        <taxon>Thermosediminibacterales</taxon>
        <taxon>Thermosediminibacteraceae</taxon>
        <taxon>Thermovenabulum</taxon>
    </lineage>
</organism>
<gene>
    <name evidence="2" type="ORF">ATZ99_05890</name>
</gene>
<dbReference type="SUPFAM" id="SSF81301">
    <property type="entry name" value="Nucleotidyltransferase"/>
    <property type="match status" value="1"/>
</dbReference>
<proteinExistence type="predicted"/>
<dbReference type="OrthoDB" id="1716545at2"/>
<protein>
    <recommendedName>
        <fullName evidence="1">Polymerase beta nucleotidyltransferase domain-containing protein</fullName>
    </recommendedName>
</protein>
<dbReference type="InterPro" id="IPR041633">
    <property type="entry name" value="Polbeta"/>
</dbReference>